<keyword evidence="6" id="KW-0663">Pyridoxal phosphate</keyword>
<organism evidence="12 13">
    <name type="scientific">Dyadobacter beijingensis</name>
    <dbReference type="NCBI Taxonomy" id="365489"/>
    <lineage>
        <taxon>Bacteria</taxon>
        <taxon>Pseudomonadati</taxon>
        <taxon>Bacteroidota</taxon>
        <taxon>Cytophagia</taxon>
        <taxon>Cytophagales</taxon>
        <taxon>Spirosomataceae</taxon>
        <taxon>Dyadobacter</taxon>
    </lineage>
</organism>
<protein>
    <recommendedName>
        <fullName evidence="3">cysteine desulfurase</fullName>
        <ecNumber evidence="3">2.8.1.7</ecNumber>
    </recommendedName>
</protein>
<dbReference type="PROSITE" id="PS00595">
    <property type="entry name" value="AA_TRANSFER_CLASS_5"/>
    <property type="match status" value="1"/>
</dbReference>
<accession>A0ABQ2HJK0</accession>
<evidence type="ECO:0000256" key="1">
    <source>
        <dbReference type="ARBA" id="ARBA00001933"/>
    </source>
</evidence>
<keyword evidence="8" id="KW-0411">Iron-sulfur</keyword>
<reference evidence="13" key="1">
    <citation type="journal article" date="2019" name="Int. J. Syst. Evol. Microbiol.">
        <title>The Global Catalogue of Microorganisms (GCM) 10K type strain sequencing project: providing services to taxonomists for standard genome sequencing and annotation.</title>
        <authorList>
            <consortium name="The Broad Institute Genomics Platform"/>
            <consortium name="The Broad Institute Genome Sequencing Center for Infectious Disease"/>
            <person name="Wu L."/>
            <person name="Ma J."/>
        </authorList>
    </citation>
    <scope>NUCLEOTIDE SEQUENCE [LARGE SCALE GENOMIC DNA]</scope>
    <source>
        <strain evidence="13">CGMCC 1.6375</strain>
    </source>
</reference>
<dbReference type="EC" id="2.8.1.7" evidence="3"/>
<dbReference type="Pfam" id="PF00266">
    <property type="entry name" value="Aminotran_5"/>
    <property type="match status" value="1"/>
</dbReference>
<dbReference type="Gene3D" id="3.40.640.10">
    <property type="entry name" value="Type I PLP-dependent aspartate aminotransferase-like (Major domain)"/>
    <property type="match status" value="1"/>
</dbReference>
<dbReference type="PIRSF" id="PIRSF005572">
    <property type="entry name" value="NifS"/>
    <property type="match status" value="1"/>
</dbReference>
<feature type="domain" description="Aminotransferase class V" evidence="11">
    <location>
        <begin position="5"/>
        <end position="366"/>
    </location>
</feature>
<dbReference type="PANTHER" id="PTHR11601">
    <property type="entry name" value="CYSTEINE DESULFURYLASE FAMILY MEMBER"/>
    <property type="match status" value="1"/>
</dbReference>
<evidence type="ECO:0000256" key="6">
    <source>
        <dbReference type="ARBA" id="ARBA00022898"/>
    </source>
</evidence>
<dbReference type="InterPro" id="IPR000192">
    <property type="entry name" value="Aminotrans_V_dom"/>
</dbReference>
<evidence type="ECO:0000256" key="5">
    <source>
        <dbReference type="ARBA" id="ARBA00022723"/>
    </source>
</evidence>
<evidence type="ECO:0000259" key="11">
    <source>
        <dbReference type="Pfam" id="PF00266"/>
    </source>
</evidence>
<dbReference type="EMBL" id="BMLI01000001">
    <property type="protein sequence ID" value="GGM82328.1"/>
    <property type="molecule type" value="Genomic_DNA"/>
</dbReference>
<evidence type="ECO:0000256" key="3">
    <source>
        <dbReference type="ARBA" id="ARBA00012239"/>
    </source>
</evidence>
<dbReference type="Gene3D" id="3.90.1150.10">
    <property type="entry name" value="Aspartate Aminotransferase, domain 1"/>
    <property type="match status" value="1"/>
</dbReference>
<dbReference type="InterPro" id="IPR015424">
    <property type="entry name" value="PyrdxlP-dep_Trfase"/>
</dbReference>
<sequence length="392" mass="42849">MKLPVYLDNNATTPVDPRVLQEMLPYFSERFGNAASRTHSYGWEAEESVDIAREQIAGLIGAHPHEIVFTSGATEAVNLAIKGVFDNSGKERKHIITVCTEHKAVLDTCKHLERRGGTVTYLPVNANGLISLTDLENAVTDDTILIAVMYANNETGVIQPVREIAAIAKKYQIPFLSDATQAVGKIPVNVQNEGIDLLTISAHKLYGPKGVGALYVRKKNPAIALTAQIDGGGHERNMRSGTLNVPGIVGLGWACEIAGAELTRESKRVATLRNAFEVELLMLQDIEVNGEEARRLPHCTNISFGQVDGEKLIFEAGSDLAFSRSSACTSATLEPSYVLKAMGFSDERIHNSFRFSFGRFSTEEDVAHAVSVISRIVKQHRHERNLGHHPVV</sequence>
<evidence type="ECO:0000256" key="10">
    <source>
        <dbReference type="RuleBase" id="RU004504"/>
    </source>
</evidence>
<keyword evidence="4" id="KW-0808">Transferase</keyword>
<comment type="cofactor">
    <cofactor evidence="1 10">
        <name>pyridoxal 5'-phosphate</name>
        <dbReference type="ChEBI" id="CHEBI:597326"/>
    </cofactor>
</comment>
<keyword evidence="7" id="KW-0408">Iron</keyword>
<evidence type="ECO:0000313" key="13">
    <source>
        <dbReference type="Proteomes" id="UP000632339"/>
    </source>
</evidence>
<comment type="similarity">
    <text evidence="2">Belongs to the class-V pyridoxal-phosphate-dependent aminotransferase family. NifS/IscS subfamily.</text>
</comment>
<dbReference type="InterPro" id="IPR020578">
    <property type="entry name" value="Aminotrans_V_PyrdxlP_BS"/>
</dbReference>
<proteinExistence type="inferred from homology"/>
<dbReference type="RefSeq" id="WP_019942621.1">
    <property type="nucleotide sequence ID" value="NZ_BMLI01000001.1"/>
</dbReference>
<dbReference type="InterPro" id="IPR015421">
    <property type="entry name" value="PyrdxlP-dep_Trfase_major"/>
</dbReference>
<evidence type="ECO:0000256" key="8">
    <source>
        <dbReference type="ARBA" id="ARBA00023014"/>
    </source>
</evidence>
<evidence type="ECO:0000256" key="4">
    <source>
        <dbReference type="ARBA" id="ARBA00022679"/>
    </source>
</evidence>
<keyword evidence="5" id="KW-0479">Metal-binding</keyword>
<dbReference type="InterPro" id="IPR015422">
    <property type="entry name" value="PyrdxlP-dep_Trfase_small"/>
</dbReference>
<evidence type="ECO:0000256" key="9">
    <source>
        <dbReference type="ARBA" id="ARBA00050776"/>
    </source>
</evidence>
<dbReference type="Proteomes" id="UP000632339">
    <property type="component" value="Unassembled WGS sequence"/>
</dbReference>
<dbReference type="PANTHER" id="PTHR11601:SF34">
    <property type="entry name" value="CYSTEINE DESULFURASE"/>
    <property type="match status" value="1"/>
</dbReference>
<dbReference type="InterPro" id="IPR016454">
    <property type="entry name" value="Cysteine_dSase"/>
</dbReference>
<keyword evidence="13" id="KW-1185">Reference proteome</keyword>
<evidence type="ECO:0000313" key="12">
    <source>
        <dbReference type="EMBL" id="GGM82328.1"/>
    </source>
</evidence>
<dbReference type="SUPFAM" id="SSF53383">
    <property type="entry name" value="PLP-dependent transferases"/>
    <property type="match status" value="1"/>
</dbReference>
<name>A0ABQ2HJK0_9BACT</name>
<evidence type="ECO:0000256" key="7">
    <source>
        <dbReference type="ARBA" id="ARBA00023004"/>
    </source>
</evidence>
<evidence type="ECO:0000256" key="2">
    <source>
        <dbReference type="ARBA" id="ARBA00006490"/>
    </source>
</evidence>
<comment type="caution">
    <text evidence="12">The sequence shown here is derived from an EMBL/GenBank/DDBJ whole genome shotgun (WGS) entry which is preliminary data.</text>
</comment>
<comment type="catalytic activity">
    <reaction evidence="9">
        <text>(sulfur carrier)-H + L-cysteine = (sulfur carrier)-SH + L-alanine</text>
        <dbReference type="Rhea" id="RHEA:43892"/>
        <dbReference type="Rhea" id="RHEA-COMP:14737"/>
        <dbReference type="Rhea" id="RHEA-COMP:14739"/>
        <dbReference type="ChEBI" id="CHEBI:29917"/>
        <dbReference type="ChEBI" id="CHEBI:35235"/>
        <dbReference type="ChEBI" id="CHEBI:57972"/>
        <dbReference type="ChEBI" id="CHEBI:64428"/>
        <dbReference type="EC" id="2.8.1.7"/>
    </reaction>
</comment>
<gene>
    <name evidence="12" type="primary">iscS</name>
    <name evidence="12" type="ORF">GCM10010967_12470</name>
</gene>